<proteinExistence type="predicted"/>
<dbReference type="STRING" id="332977.SAMN05421740_107211"/>
<protein>
    <submittedName>
        <fullName evidence="1">Uncharacterized protein</fullName>
    </submittedName>
</protein>
<dbReference type="RefSeq" id="WP_090607201.1">
    <property type="nucleotide sequence ID" value="NZ_FNZR01000007.1"/>
</dbReference>
<name>A0A1H7RND2_9SPHI</name>
<dbReference type="OrthoDB" id="770226at2"/>
<organism evidence="1 2">
    <name type="scientific">Parapedobacter koreensis</name>
    <dbReference type="NCBI Taxonomy" id="332977"/>
    <lineage>
        <taxon>Bacteria</taxon>
        <taxon>Pseudomonadati</taxon>
        <taxon>Bacteroidota</taxon>
        <taxon>Sphingobacteriia</taxon>
        <taxon>Sphingobacteriales</taxon>
        <taxon>Sphingobacteriaceae</taxon>
        <taxon>Parapedobacter</taxon>
    </lineage>
</organism>
<keyword evidence="2" id="KW-1185">Reference proteome</keyword>
<gene>
    <name evidence="1" type="ORF">SAMN05421740_107211</name>
</gene>
<sequence length="71" mass="8522">MAAIKITREEWDVLKKKFLRKYNHLSDEDLAFEEGKEDELVNRLANRVRRNRDYVLFTLQKGLADLKSNRL</sequence>
<dbReference type="Gene3D" id="1.10.1470.10">
    <property type="entry name" value="YjbJ"/>
    <property type="match status" value="1"/>
</dbReference>
<accession>A0A1H7RND2</accession>
<dbReference type="InterPro" id="IPR036629">
    <property type="entry name" value="YjbJ_sf"/>
</dbReference>
<dbReference type="Proteomes" id="UP000198916">
    <property type="component" value="Unassembled WGS sequence"/>
</dbReference>
<dbReference type="AlphaFoldDB" id="A0A1H7RND2"/>
<evidence type="ECO:0000313" key="1">
    <source>
        <dbReference type="EMBL" id="SEL61662.1"/>
    </source>
</evidence>
<dbReference type="EMBL" id="FNZR01000007">
    <property type="protein sequence ID" value="SEL61662.1"/>
    <property type="molecule type" value="Genomic_DNA"/>
</dbReference>
<reference evidence="2" key="1">
    <citation type="submission" date="2016-10" db="EMBL/GenBank/DDBJ databases">
        <authorList>
            <person name="Varghese N."/>
            <person name="Submissions S."/>
        </authorList>
    </citation>
    <scope>NUCLEOTIDE SEQUENCE [LARGE SCALE GENOMIC DNA]</scope>
    <source>
        <strain evidence="2">Jip14</strain>
    </source>
</reference>
<evidence type="ECO:0000313" key="2">
    <source>
        <dbReference type="Proteomes" id="UP000198916"/>
    </source>
</evidence>